<dbReference type="Pfam" id="PF08326">
    <property type="entry name" value="ACC_central"/>
    <property type="match status" value="2"/>
</dbReference>
<comment type="caution">
    <text evidence="3">The sequence shown here is derived from an EMBL/GenBank/DDBJ whole genome shotgun (WGS) entry which is preliminary data.</text>
</comment>
<evidence type="ECO:0000313" key="4">
    <source>
        <dbReference type="Proteomes" id="UP000019763"/>
    </source>
</evidence>
<dbReference type="GO" id="GO:0006633">
    <property type="term" value="P:fatty acid biosynthetic process"/>
    <property type="evidence" value="ECO:0007669"/>
    <property type="project" value="InterPro"/>
</dbReference>
<evidence type="ECO:0000259" key="1">
    <source>
        <dbReference type="PROSITE" id="PS50980"/>
    </source>
</evidence>
<accession>A0A023B0N9</accession>
<proteinExistence type="predicted"/>
<dbReference type="InterPro" id="IPR049076">
    <property type="entry name" value="ACCA"/>
</dbReference>
<keyword evidence="3" id="KW-0436">Ligase</keyword>
<dbReference type="GO" id="GO:0003989">
    <property type="term" value="F:acetyl-CoA carboxylase activity"/>
    <property type="evidence" value="ECO:0007669"/>
    <property type="project" value="UniProtKB-EC"/>
</dbReference>
<name>A0A023B0N9_GRENI</name>
<protein>
    <submittedName>
        <fullName evidence="3">Acetyl-CoA carboxylase</fullName>
        <ecNumber evidence="3">6.4.1.2</ecNumber>
    </submittedName>
</protein>
<dbReference type="EC" id="6.4.1.2" evidence="3"/>
<gene>
    <name evidence="3" type="ORF">GNI_137960</name>
</gene>
<feature type="domain" description="CoA carboxyltransferase C-terminal" evidence="2">
    <location>
        <begin position="1436"/>
        <end position="1759"/>
    </location>
</feature>
<dbReference type="PROSITE" id="PS50989">
    <property type="entry name" value="COA_CT_CTER"/>
    <property type="match status" value="1"/>
</dbReference>
<dbReference type="Pfam" id="PF01039">
    <property type="entry name" value="Carboxyl_trans"/>
    <property type="match status" value="1"/>
</dbReference>
<feature type="domain" description="CoA carboxyltransferase N-terminal" evidence="1">
    <location>
        <begin position="1081"/>
        <end position="1435"/>
    </location>
</feature>
<dbReference type="Gene3D" id="3.90.226.10">
    <property type="entry name" value="2-enoyl-CoA Hydratase, Chain A, domain 1"/>
    <property type="match status" value="2"/>
</dbReference>
<keyword evidence="4" id="KW-1185">Reference proteome</keyword>
<dbReference type="Gene3D" id="2.40.460.10">
    <property type="entry name" value="Biotin dependent carboxylase carboxyltransferase"/>
    <property type="match status" value="1"/>
</dbReference>
<dbReference type="InterPro" id="IPR013537">
    <property type="entry name" value="AcCoA_COase_cen"/>
</dbReference>
<organism evidence="3 4">
    <name type="scientific">Gregarina niphandrodes</name>
    <name type="common">Septate eugregarine</name>
    <dbReference type="NCBI Taxonomy" id="110365"/>
    <lineage>
        <taxon>Eukaryota</taxon>
        <taxon>Sar</taxon>
        <taxon>Alveolata</taxon>
        <taxon>Apicomplexa</taxon>
        <taxon>Conoidasida</taxon>
        <taxon>Gregarinasina</taxon>
        <taxon>Eugregarinorida</taxon>
        <taxon>Gregarinidae</taxon>
        <taxon>Gregarina</taxon>
    </lineage>
</organism>
<dbReference type="InterPro" id="IPR034733">
    <property type="entry name" value="AcCoA_carboxyl_beta"/>
</dbReference>
<dbReference type="PANTHER" id="PTHR45728">
    <property type="entry name" value="ACETYL-COA CARBOXYLASE, ISOFORM A"/>
    <property type="match status" value="1"/>
</dbReference>
<dbReference type="OrthoDB" id="196847at2759"/>
<dbReference type="eggNOG" id="KOG0368">
    <property type="taxonomic scope" value="Eukaryota"/>
</dbReference>
<dbReference type="PANTHER" id="PTHR45728:SF3">
    <property type="entry name" value="ACETYL-COA CARBOXYLASE"/>
    <property type="match status" value="1"/>
</dbReference>
<dbReference type="InterPro" id="IPR029045">
    <property type="entry name" value="ClpP/crotonase-like_dom_sf"/>
</dbReference>
<dbReference type="PROSITE" id="PS50980">
    <property type="entry name" value="COA_CT_NTER"/>
    <property type="match status" value="1"/>
</dbReference>
<dbReference type="VEuPathDB" id="CryptoDB:GNI_137960"/>
<dbReference type="RefSeq" id="XP_011132474.1">
    <property type="nucleotide sequence ID" value="XM_011134172.1"/>
</dbReference>
<dbReference type="Proteomes" id="UP000019763">
    <property type="component" value="Unassembled WGS sequence"/>
</dbReference>
<dbReference type="GeneID" id="22914898"/>
<dbReference type="GO" id="GO:0005524">
    <property type="term" value="F:ATP binding"/>
    <property type="evidence" value="ECO:0007669"/>
    <property type="project" value="InterPro"/>
</dbReference>
<dbReference type="InterPro" id="IPR011763">
    <property type="entry name" value="COA_CT_C"/>
</dbReference>
<evidence type="ECO:0000259" key="2">
    <source>
        <dbReference type="PROSITE" id="PS50989"/>
    </source>
</evidence>
<sequence length="1885" mass="209949">MSPEIQPNCNPLRAYEKHRRRLYDCLDGYHITDAEIDRSVTAFFNLLIRCPLLPLAELRQCYSVFEKQLPVMMREAFTQGIASLEAALPRKNAAGGTNSYPSEGVGSTKSAKSTDYIHRHLDRNGVGFERSAYDKASSFDRPNYENTSCDPKTDPVRATELLRGADLIREVVRGTDSQVGQETKIRSAAGTISGATVGTKIKPIISSGTDNEIVILDEYCASFDEQLQQVVQDLHFTLSTCPEKPSFVEAVLVRFFHGQVVACLVEVQTMLQCYLEVEEMFHNSDLDVAGLVLHNKRPEMDPEQLLYCARSHQGLRAKNRLVLNLVKGLRAHFPLINNWEYLDMSIRRLSQLSKIPYSQVTDHARQLLLLRRDGPPFQERTRELIEALWDLMDSPSSNGAVVSHVPPSTPMSPTAFGGLYGYRLSPTPGSGGLFLPLSGGGHILNAPGSVCTTGSNHASGCNSTSLGLCALDLNRFPTESLVVALCHQNSEIQKLALQILVLRIYGVKPGKVNEFIVRAKSESWATDKADDRSAIRDVDECTSKDVQAENGLIAVWSHESLFNYDWLTANCDILKDDCCGADKEGYRPDSNGSLTSRVENGPDTNQRLSSRYVAAGSRLHHMLNAFGASAEAGESHGINGGRLQQTTAFLIHSPPPDKFVAEFRRCLTEIRELQSHMPDPPPSTDGKVLLCVVVDVSKPNTIDFRGALNSCTDLLSALQTNLVWVSYLCQENCFVEADTEPTSAFSDIGLYGQGSGVSSGIGTSAGVGSDFGGASGRLASGRLSNKTDLDDRLPAETPSLKFFYYRNVRELPYHRNMNSTADEEWEEEGILRNCEMPLFQYLELKRLSRFKCIKSTTNGNSHVHVIKGIPKNTNEQASRYFVRMIVNVAKPLTSEMGLFEQERVFVSGLNFLQMSLREAARPSTNNHILISVQYISDSILKSKKNRPAEEPNSVKLTPSMAEQIARDIYERYEKRLIKLHATTIEFRFKTRGVGQINREHGSPALTDGIYPYRIILENPSGQSLRCRRYVEIQNPSTGERVFAALDSGDALSTLILKSNPTSTAVNSSNNEDYDGKPIDTPHPWAGRLESKRSAAAALQTMYIYDFIDLLEVAVRNMWRRCPKYLLGTGEEDAHPGGEVEAGPTILVPDKVVEVIELALDKRGDLQEVLRPIGQNDCGMVAWKVLLRTPEFPKGRRLIIIGNDVTYAMGTFGVQEDLLFQRASQMSRQQGIPRIYIAVNSGARMGLAPEIQQTFRVEWIDPRNPKQGFKFIYLTDEDYKALPPDVVIAEPMEHASEGQIWRIVDVIGQQIGLGVENLCGSAAIAGETARAYKEAVTITYVTGRTVGIGAYLARLGHRVIQKENGAPILLTGFQALNRLIGRHVYTSNNEIGGPDVMFKNGVTHQVVRTDLEGCEAILDWLSFVPEHREGPLPVMIDPNDPISRRIEYQPSSLTDDPRFMMTGCVDANGRWLGGLLDKGSFREVMEGWARSVITGRGRLGGLPVGVILVETRVTETLIPADPAMPMSSEQRLTRAGQVWFPESAYKTAQAIYDFNKEEIPLLVVANWRGFSGGQRDMFHEVLKFGSMIVDALVEYRQPCLVYVPPKGELRGGAWVVVDPRINPDHMDMFAAPDSRGGVMQPNGTVEIKFRDKALRDAAIRSDSELRRITDAIALLTRAGVTSGDARLIQLEEQLGRRLEHIMPVMRQVAVHFADLHDTAIRMKRKKAITNIVSWESSRQVFYWRFRRQLILYNLRNEAIKHNPKLTIQQAQKLICDWAAESGHCSDNSQEFVQWACRSIQDLSRRLHALRQTYIRDRVVDLCKESLTAVVQGLKQVDKNSYDRLLSILQKINNDAVVDRKSDMNQEPTNADGQKAALDTITSAVSH</sequence>
<evidence type="ECO:0000313" key="3">
    <source>
        <dbReference type="EMBL" id="EZG45537.1"/>
    </source>
</evidence>
<dbReference type="EMBL" id="AFNH02001020">
    <property type="protein sequence ID" value="EZG45537.1"/>
    <property type="molecule type" value="Genomic_DNA"/>
</dbReference>
<dbReference type="SUPFAM" id="SSF52096">
    <property type="entry name" value="ClpP/crotonase"/>
    <property type="match status" value="2"/>
</dbReference>
<reference evidence="3" key="1">
    <citation type="submission" date="2013-12" db="EMBL/GenBank/DDBJ databases">
        <authorList>
            <person name="Omoto C.K."/>
            <person name="Sibley D."/>
            <person name="Venepally P."/>
            <person name="Hadjithomas M."/>
            <person name="Karamycheva S."/>
            <person name="Brunk B."/>
            <person name="Roos D."/>
            <person name="Caler E."/>
            <person name="Lorenzi H."/>
        </authorList>
    </citation>
    <scope>NUCLEOTIDE SEQUENCE</scope>
</reference>
<dbReference type="InterPro" id="IPR011762">
    <property type="entry name" value="COA_CT_N"/>
</dbReference>